<evidence type="ECO:0000313" key="2">
    <source>
        <dbReference type="Proteomes" id="UP000694018"/>
    </source>
</evidence>
<dbReference type="RefSeq" id="WP_218267389.1">
    <property type="nucleotide sequence ID" value="NZ_CP077717.1"/>
</dbReference>
<proteinExistence type="predicted"/>
<sequence length="52" mass="6239">MPTWSEILSEVSNLRKSDPNALDNVRRRYLKELSNYLQKPVILYATRWMDNL</sequence>
<dbReference type="GeneID" id="65563029"/>
<gene>
    <name evidence="1" type="ORF">J5U23_01454</name>
</gene>
<dbReference type="KEGG" id="sshi:J5U23_01454"/>
<protein>
    <submittedName>
        <fullName evidence="1">Uncharacterized protein</fullName>
    </submittedName>
</protein>
<organism evidence="1 2">
    <name type="scientific">Saccharolobus shibatae (strain ATCC 51178 / DSM 5389 / JCM 8931 / NBRC 15437 / B12)</name>
    <name type="common">Sulfolobus shibatae</name>
    <dbReference type="NCBI Taxonomy" id="523848"/>
    <lineage>
        <taxon>Archaea</taxon>
        <taxon>Thermoproteota</taxon>
        <taxon>Thermoprotei</taxon>
        <taxon>Sulfolobales</taxon>
        <taxon>Sulfolobaceae</taxon>
        <taxon>Saccharolobus</taxon>
    </lineage>
</organism>
<name>A0A8F5BNT2_SACSH</name>
<dbReference type="EMBL" id="CP077717">
    <property type="protein sequence ID" value="QXJ28585.1"/>
    <property type="molecule type" value="Genomic_DNA"/>
</dbReference>
<dbReference type="Proteomes" id="UP000694018">
    <property type="component" value="Chromosome"/>
</dbReference>
<dbReference type="AlphaFoldDB" id="A0A8F5BNT2"/>
<accession>A0A8F5BNT2</accession>
<reference evidence="1" key="1">
    <citation type="journal article" date="2021" name="Environ. Microbiol.">
        <title>New insights into the diversity and evolution of the archaeal mobilome from three complete genomes of Saccharolobus shibatae.</title>
        <authorList>
            <person name="Medvedeva S."/>
            <person name="Brandt D."/>
            <person name="Cvirkaite-Krupovic V."/>
            <person name="Liu Y."/>
            <person name="Severinov K."/>
            <person name="Ishino S."/>
            <person name="Ishino Y."/>
            <person name="Prangishvili D."/>
            <person name="Kalinowski J."/>
            <person name="Krupovic M."/>
        </authorList>
    </citation>
    <scope>NUCLEOTIDE SEQUENCE</scope>
    <source>
        <strain evidence="1">B12</strain>
    </source>
</reference>
<evidence type="ECO:0000313" key="1">
    <source>
        <dbReference type="EMBL" id="QXJ28585.1"/>
    </source>
</evidence>